<dbReference type="GO" id="GO:0016787">
    <property type="term" value="F:hydrolase activity"/>
    <property type="evidence" value="ECO:0007669"/>
    <property type="project" value="UniProtKB-KW"/>
</dbReference>
<sequence length="532" mass="58418">MTPASNLPFSPSSTPLGAYGAPICTHETANVLLRRSDNLRRPRAFINAGTIEDESGNAVTAELHNGSEQTPENAQARFTELVTGKATWHWPGEPEGEHMIGFDTVSEQRRFAPGNALGEGIDLTVIQGERRARAIHLPPPVIIDLRESAPAADDLLTDEQLDYFRANGNNALIYVHGYNVPHGEWGRFLNRKDSHKRYGGHGPVPANVWHPHKATAWQDAEALSDTSATPPKEDKLNGTGAHNWAIHMEYQLNRAAGFDGQDWMPYSRIINISWPGDTGSTDFMQAELNAMAAGRRLAPLLVQLAEAGIAINLISHSLGARVALSALNIVGSIGKSNLVDHLFLWQPAVADNALTNDSSRDAHPLGLGVFPSAHSAARKIVVLHSRGDGILGADNSEDRAWWQNAMSAKHPIVATAWIAAAADDPMDDIAGYLRGAYDKKWWSFPSFLDNGFGPAVEKLYKDYLPLTFDARETTHPQRSMYVPETLKKTVKENWARLEKDILAEANALWQPCIDCLRNGERPPEYTLLSPLN</sequence>
<dbReference type="Pfam" id="PF05990">
    <property type="entry name" value="DUF900"/>
    <property type="match status" value="1"/>
</dbReference>
<proteinExistence type="predicted"/>
<organism evidence="1">
    <name type="scientific">Marinobacter antarcticus</name>
    <dbReference type="NCBI Taxonomy" id="564117"/>
    <lineage>
        <taxon>Bacteria</taxon>
        <taxon>Pseudomonadati</taxon>
        <taxon>Pseudomonadota</taxon>
        <taxon>Gammaproteobacteria</taxon>
        <taxon>Pseudomonadales</taxon>
        <taxon>Marinobacteraceae</taxon>
        <taxon>Marinobacter</taxon>
    </lineage>
</organism>
<comment type="caution">
    <text evidence="1">The sequence shown here is derived from an EMBL/GenBank/DDBJ whole genome shotgun (WGS) entry which is preliminary data.</text>
</comment>
<gene>
    <name evidence="1" type="ORF">ENI00_03865</name>
</gene>
<name>A0A831R1X6_9GAMM</name>
<keyword evidence="1" id="KW-0378">Hydrolase</keyword>
<dbReference type="SUPFAM" id="SSF53474">
    <property type="entry name" value="alpha/beta-Hydrolases"/>
    <property type="match status" value="1"/>
</dbReference>
<protein>
    <submittedName>
        <fullName evidence="1">Alpha/beta hydrolase</fullName>
    </submittedName>
</protein>
<dbReference type="Proteomes" id="UP000885748">
    <property type="component" value="Unassembled WGS sequence"/>
</dbReference>
<dbReference type="EMBL" id="DRGY01000032">
    <property type="protein sequence ID" value="HEA51458.1"/>
    <property type="molecule type" value="Genomic_DNA"/>
</dbReference>
<reference evidence="1" key="1">
    <citation type="journal article" date="2020" name="mSystems">
        <title>Genome- and Community-Level Interaction Insights into Carbon Utilization and Element Cycling Functions of Hydrothermarchaeota in Hydrothermal Sediment.</title>
        <authorList>
            <person name="Zhou Z."/>
            <person name="Liu Y."/>
            <person name="Xu W."/>
            <person name="Pan J."/>
            <person name="Luo Z.H."/>
            <person name="Li M."/>
        </authorList>
    </citation>
    <scope>NUCLEOTIDE SEQUENCE [LARGE SCALE GENOMIC DNA]</scope>
    <source>
        <strain evidence="1">HyVt-357</strain>
    </source>
</reference>
<dbReference type="InterPro" id="IPR029058">
    <property type="entry name" value="AB_hydrolase_fold"/>
</dbReference>
<evidence type="ECO:0000313" key="1">
    <source>
        <dbReference type="EMBL" id="HEA51458.1"/>
    </source>
</evidence>
<dbReference type="AlphaFoldDB" id="A0A831R1X6"/>
<feature type="non-terminal residue" evidence="1">
    <location>
        <position position="532"/>
    </location>
</feature>
<dbReference type="InterPro" id="IPR010297">
    <property type="entry name" value="DUF900_hydrolase"/>
</dbReference>
<accession>A0A831R1X6</accession>
<dbReference type="RefSeq" id="WP_304099063.1">
    <property type="nucleotide sequence ID" value="NZ_DRGY01000032.1"/>
</dbReference>